<feature type="compositionally biased region" description="Low complexity" evidence="1">
    <location>
        <begin position="30"/>
        <end position="47"/>
    </location>
</feature>
<feature type="compositionally biased region" description="Basic and acidic residues" evidence="1">
    <location>
        <begin position="9"/>
        <end position="23"/>
    </location>
</feature>
<accession>A0ABM0XEV5</accession>
<proteinExistence type="predicted"/>
<dbReference type="Gene3D" id="2.40.70.10">
    <property type="entry name" value="Acid Proteases"/>
    <property type="match status" value="1"/>
</dbReference>
<dbReference type="Proteomes" id="UP000694864">
    <property type="component" value="Chromosome 18"/>
</dbReference>
<dbReference type="Pfam" id="PF03732">
    <property type="entry name" value="Retrotrans_gag"/>
    <property type="match status" value="1"/>
</dbReference>
<sequence length="846" mass="95630">MADGLAGRSVDDEHHEDEHHGEFEDPPPAGNVNPPGGGDAARAAAQREVVQRKAARLAAFNQRPANVRQTLREHDAPNAEMYRGGVQYPPIARNDFEIKPELLGLVKQNQFHGLPSENPFYHLEYFEDICGTTRMNGGDTIRTWDEYKAAFLGQYFTQARTTLLRNKISGFQQHATESFHKAWEKFKDYKRECPHHGFTPESLINTFYRGVDKRYKVALDTTSNGDFMIKTEGEAQILIENLASSNSNHCVDYDRTVRSSGGGESKQIAELTSKVEQLLRRDQRSLNFCDDTGDGKVYHKGAGDGFEELQAELNYVNQGYLNNGFNQGYRNHPNLSYRSTNVENPQDQVYPPQQFQQKQFIPGQGNYNKPFVPQGQGHGNGYGQGGDNEMKLLMQQILEGQVKNAAEINVKVDNMYRDLNGKFTTVSSHVKTLENQVAQISSTSTRPSGVLPGKSEPKNKEHCYAVMIQEEPVEVTEIGLQEAANESIISEMEVLIVDVAVDDEIAGDDEPPYVAPPPYVPKLPFPGRIMKAKMQAKKAKARFDEVMKEFHIKLPFLESIKNKKTYKKCLKDVLSYKKSIEEGVMMISTGKAYVHFEKQEKHQRNKEKTLAMAHLKEEVEMVSSECNAIIPIEIPKKLGDPGSFVLPCQIGRFMFERCLCGLRASVNLMPLSVLERLGITNFKPSRISLVLVDRFVRSPVGLVEDVHVRVRNFYIPTDFTVLELDKEPHDPLILGRPFLHTVGAMIDVKKQQIHLQIGDHTQEFDMQRLLKKPTIGGQAFSIETIDDPRDKYVKTCIGWSEVEEVLDGDLQIPIKKLSAPMKIQKDQGKSSCNLNTNEVCWRYHRV</sequence>
<dbReference type="GeneID" id="104763192"/>
<evidence type="ECO:0000259" key="2">
    <source>
        <dbReference type="Pfam" id="PF03732"/>
    </source>
</evidence>
<name>A0ABM0XEV5_CAMSA</name>
<evidence type="ECO:0000256" key="1">
    <source>
        <dbReference type="SAM" id="MobiDB-lite"/>
    </source>
</evidence>
<dbReference type="CDD" id="cd00303">
    <property type="entry name" value="retropepsin_like"/>
    <property type="match status" value="1"/>
</dbReference>
<dbReference type="PANTHER" id="PTHR33067">
    <property type="entry name" value="RNA-DIRECTED DNA POLYMERASE-RELATED"/>
    <property type="match status" value="1"/>
</dbReference>
<dbReference type="InterPro" id="IPR021109">
    <property type="entry name" value="Peptidase_aspartic_dom_sf"/>
</dbReference>
<feature type="domain" description="Retrotransposon gag" evidence="2">
    <location>
        <begin position="140"/>
        <end position="212"/>
    </location>
</feature>
<dbReference type="RefSeq" id="XP_010484903.1">
    <property type="nucleotide sequence ID" value="XM_010486601.1"/>
</dbReference>
<protein>
    <submittedName>
        <fullName evidence="4">Uncharacterized protein LOC104763192</fullName>
    </submittedName>
</protein>
<gene>
    <name evidence="4" type="primary">LOC104763192</name>
</gene>
<organism evidence="3 4">
    <name type="scientific">Camelina sativa</name>
    <name type="common">False flax</name>
    <name type="synonym">Myagrum sativum</name>
    <dbReference type="NCBI Taxonomy" id="90675"/>
    <lineage>
        <taxon>Eukaryota</taxon>
        <taxon>Viridiplantae</taxon>
        <taxon>Streptophyta</taxon>
        <taxon>Embryophyta</taxon>
        <taxon>Tracheophyta</taxon>
        <taxon>Spermatophyta</taxon>
        <taxon>Magnoliopsida</taxon>
        <taxon>eudicotyledons</taxon>
        <taxon>Gunneridae</taxon>
        <taxon>Pentapetalae</taxon>
        <taxon>rosids</taxon>
        <taxon>malvids</taxon>
        <taxon>Brassicales</taxon>
        <taxon>Brassicaceae</taxon>
        <taxon>Camelineae</taxon>
        <taxon>Camelina</taxon>
    </lineage>
</organism>
<evidence type="ECO:0000313" key="4">
    <source>
        <dbReference type="RefSeq" id="XP_010484903.1"/>
    </source>
</evidence>
<reference evidence="3" key="1">
    <citation type="journal article" date="2014" name="Nat. Commun.">
        <title>The emerging biofuel crop Camelina sativa retains a highly undifferentiated hexaploid genome structure.</title>
        <authorList>
            <person name="Kagale S."/>
            <person name="Koh C."/>
            <person name="Nixon J."/>
            <person name="Bollina V."/>
            <person name="Clarke W.E."/>
            <person name="Tuteja R."/>
            <person name="Spillane C."/>
            <person name="Robinson S.J."/>
            <person name="Links M.G."/>
            <person name="Clarke C."/>
            <person name="Higgins E.E."/>
            <person name="Huebert T."/>
            <person name="Sharpe A.G."/>
            <person name="Parkin I.A."/>
        </authorList>
    </citation>
    <scope>NUCLEOTIDE SEQUENCE [LARGE SCALE GENOMIC DNA]</scope>
    <source>
        <strain evidence="3">cv. DH55</strain>
    </source>
</reference>
<dbReference type="PANTHER" id="PTHR33067:SF31">
    <property type="entry name" value="RNA-DIRECTED DNA POLYMERASE"/>
    <property type="match status" value="1"/>
</dbReference>
<keyword evidence="3" id="KW-1185">Reference proteome</keyword>
<evidence type="ECO:0000313" key="3">
    <source>
        <dbReference type="Proteomes" id="UP000694864"/>
    </source>
</evidence>
<reference evidence="4" key="2">
    <citation type="submission" date="2025-08" db="UniProtKB">
        <authorList>
            <consortium name="RefSeq"/>
        </authorList>
    </citation>
    <scope>IDENTIFICATION</scope>
    <source>
        <tissue evidence="4">Leaf</tissue>
    </source>
</reference>
<dbReference type="InterPro" id="IPR005162">
    <property type="entry name" value="Retrotrans_gag_dom"/>
</dbReference>
<feature type="region of interest" description="Disordered" evidence="1">
    <location>
        <begin position="1"/>
        <end position="47"/>
    </location>
</feature>